<feature type="domain" description="HTH lysR-type" evidence="5">
    <location>
        <begin position="12"/>
        <end position="69"/>
    </location>
</feature>
<evidence type="ECO:0000256" key="2">
    <source>
        <dbReference type="ARBA" id="ARBA00023015"/>
    </source>
</evidence>
<dbReference type="SUPFAM" id="SSF46785">
    <property type="entry name" value="Winged helix' DNA-binding domain"/>
    <property type="match status" value="1"/>
</dbReference>
<accession>A0A517ZAT8</accession>
<dbReference type="InterPro" id="IPR000847">
    <property type="entry name" value="LysR_HTH_N"/>
</dbReference>
<dbReference type="GO" id="GO:0003677">
    <property type="term" value="F:DNA binding"/>
    <property type="evidence" value="ECO:0007669"/>
    <property type="project" value="UniProtKB-KW"/>
</dbReference>
<dbReference type="GO" id="GO:0005829">
    <property type="term" value="C:cytosol"/>
    <property type="evidence" value="ECO:0007669"/>
    <property type="project" value="TreeGrafter"/>
</dbReference>
<dbReference type="OrthoDB" id="280324at2"/>
<evidence type="ECO:0000256" key="3">
    <source>
        <dbReference type="ARBA" id="ARBA00023125"/>
    </source>
</evidence>
<protein>
    <submittedName>
        <fullName evidence="6">HTH-type transcriptional regulator GltC</fullName>
    </submittedName>
</protein>
<dbReference type="AlphaFoldDB" id="A0A517ZAT8"/>
<sequence length="309" mass="34104">MTISPADRAAMLSVQQLRTFCAVYRYQGYAAAEPHLGLAVPTMWEQIKSLEQVYRNPLFERQGRKIVPTPLADMLYRQILPILAGLESSFEIVEEHAGGLPDRVSIVTGVRMMLEELGEPLREFQKVYPDVRLRLMHADNITAQQRVLDEEADLALLIEPPPALARPGLTYRRLYSLDAMAVLPRRHRLSKATTVTLADVIDDPLIVGNAQTVGRQLLEHALYRQGLLPRLRISAETDNSAFTIACVRARLGVGIIAGTLKGGLLKQVVAKSLRDELGRTFVVAALREGREPTALLGSLLKALEGASGQ</sequence>
<dbReference type="InterPro" id="IPR050950">
    <property type="entry name" value="HTH-type_LysR_regulators"/>
</dbReference>
<dbReference type="Gene3D" id="3.40.190.290">
    <property type="match status" value="1"/>
</dbReference>
<dbReference type="Gene3D" id="1.10.10.10">
    <property type="entry name" value="Winged helix-like DNA-binding domain superfamily/Winged helix DNA-binding domain"/>
    <property type="match status" value="1"/>
</dbReference>
<dbReference type="GO" id="GO:0003700">
    <property type="term" value="F:DNA-binding transcription factor activity"/>
    <property type="evidence" value="ECO:0007669"/>
    <property type="project" value="InterPro"/>
</dbReference>
<evidence type="ECO:0000313" key="7">
    <source>
        <dbReference type="Proteomes" id="UP000320496"/>
    </source>
</evidence>
<dbReference type="CDD" id="cd05466">
    <property type="entry name" value="PBP2_LTTR_substrate"/>
    <property type="match status" value="1"/>
</dbReference>
<dbReference type="RefSeq" id="WP_145370718.1">
    <property type="nucleotide sequence ID" value="NZ_CP036275.1"/>
</dbReference>
<comment type="similarity">
    <text evidence="1">Belongs to the LysR transcriptional regulatory family.</text>
</comment>
<dbReference type="InterPro" id="IPR036390">
    <property type="entry name" value="WH_DNA-bd_sf"/>
</dbReference>
<dbReference type="Pfam" id="PF03466">
    <property type="entry name" value="LysR_substrate"/>
    <property type="match status" value="1"/>
</dbReference>
<reference evidence="6 7" key="1">
    <citation type="submission" date="2019-02" db="EMBL/GenBank/DDBJ databases">
        <title>Deep-cultivation of Planctomycetes and their phenomic and genomic characterization uncovers novel biology.</title>
        <authorList>
            <person name="Wiegand S."/>
            <person name="Jogler M."/>
            <person name="Boedeker C."/>
            <person name="Pinto D."/>
            <person name="Vollmers J."/>
            <person name="Rivas-Marin E."/>
            <person name="Kohn T."/>
            <person name="Peeters S.H."/>
            <person name="Heuer A."/>
            <person name="Rast P."/>
            <person name="Oberbeckmann S."/>
            <person name="Bunk B."/>
            <person name="Jeske O."/>
            <person name="Meyerdierks A."/>
            <person name="Storesund J.E."/>
            <person name="Kallscheuer N."/>
            <person name="Luecker S."/>
            <person name="Lage O.M."/>
            <person name="Pohl T."/>
            <person name="Merkel B.J."/>
            <person name="Hornburger P."/>
            <person name="Mueller R.-W."/>
            <person name="Bruemmer F."/>
            <person name="Labrenz M."/>
            <person name="Spormann A.M."/>
            <person name="Op den Camp H."/>
            <person name="Overmann J."/>
            <person name="Amann R."/>
            <person name="Jetten M.S.M."/>
            <person name="Mascher T."/>
            <person name="Medema M.H."/>
            <person name="Devos D.P."/>
            <person name="Kaster A.-K."/>
            <person name="Ovreas L."/>
            <person name="Rohde M."/>
            <person name="Galperin M.Y."/>
            <person name="Jogler C."/>
        </authorList>
    </citation>
    <scope>NUCLEOTIDE SEQUENCE [LARGE SCALE GENOMIC DNA]</scope>
    <source>
        <strain evidence="6 7">Mal4</strain>
    </source>
</reference>
<name>A0A517ZAT8_9PLAN</name>
<evidence type="ECO:0000313" key="6">
    <source>
        <dbReference type="EMBL" id="QDU39541.1"/>
    </source>
</evidence>
<dbReference type="Proteomes" id="UP000320496">
    <property type="component" value="Chromosome"/>
</dbReference>
<evidence type="ECO:0000256" key="1">
    <source>
        <dbReference type="ARBA" id="ARBA00009437"/>
    </source>
</evidence>
<organism evidence="6 7">
    <name type="scientific">Maioricimonas rarisocia</name>
    <dbReference type="NCBI Taxonomy" id="2528026"/>
    <lineage>
        <taxon>Bacteria</taxon>
        <taxon>Pseudomonadati</taxon>
        <taxon>Planctomycetota</taxon>
        <taxon>Planctomycetia</taxon>
        <taxon>Planctomycetales</taxon>
        <taxon>Planctomycetaceae</taxon>
        <taxon>Maioricimonas</taxon>
    </lineage>
</organism>
<gene>
    <name evidence="6" type="primary">gltC</name>
    <name evidence="6" type="ORF">Mal4_38860</name>
</gene>
<keyword evidence="7" id="KW-1185">Reference proteome</keyword>
<dbReference type="SUPFAM" id="SSF53850">
    <property type="entry name" value="Periplasmic binding protein-like II"/>
    <property type="match status" value="1"/>
</dbReference>
<dbReference type="EMBL" id="CP036275">
    <property type="protein sequence ID" value="QDU39541.1"/>
    <property type="molecule type" value="Genomic_DNA"/>
</dbReference>
<dbReference type="KEGG" id="mri:Mal4_38860"/>
<keyword evidence="4" id="KW-0804">Transcription</keyword>
<evidence type="ECO:0000256" key="4">
    <source>
        <dbReference type="ARBA" id="ARBA00023163"/>
    </source>
</evidence>
<dbReference type="Pfam" id="PF00126">
    <property type="entry name" value="HTH_1"/>
    <property type="match status" value="1"/>
</dbReference>
<dbReference type="PROSITE" id="PS50931">
    <property type="entry name" value="HTH_LYSR"/>
    <property type="match status" value="1"/>
</dbReference>
<dbReference type="InterPro" id="IPR005119">
    <property type="entry name" value="LysR_subst-bd"/>
</dbReference>
<evidence type="ECO:0000259" key="5">
    <source>
        <dbReference type="PROSITE" id="PS50931"/>
    </source>
</evidence>
<keyword evidence="2" id="KW-0805">Transcription regulation</keyword>
<proteinExistence type="inferred from homology"/>
<keyword evidence="3" id="KW-0238">DNA-binding</keyword>
<dbReference type="PANTHER" id="PTHR30419">
    <property type="entry name" value="HTH-TYPE TRANSCRIPTIONAL REGULATOR YBHD"/>
    <property type="match status" value="1"/>
</dbReference>
<dbReference type="InterPro" id="IPR036388">
    <property type="entry name" value="WH-like_DNA-bd_sf"/>
</dbReference>
<dbReference type="PANTHER" id="PTHR30419:SF30">
    <property type="entry name" value="LYSR FAMILY TRANSCRIPTIONAL REGULATOR"/>
    <property type="match status" value="1"/>
</dbReference>